<evidence type="ECO:0000256" key="3">
    <source>
        <dbReference type="ARBA" id="ARBA00022692"/>
    </source>
</evidence>
<feature type="transmembrane region" description="Helical" evidence="6">
    <location>
        <begin position="506"/>
        <end position="523"/>
    </location>
</feature>
<sequence>MKETPTWLRPKRWLAFFLTLLGVCSFLAIVPTSREATPAVEMAEVAHDAPLSFIDNLRDSAREVQLIGHWTSLLPPLLAVMIAAFFRTMVGALISAFAVGSFLSYGLNPLSTAVLGTYDFLIRPAVSEFSILIILFLVTLVGMVHVMSASGGLDGLVKVVERLAKGRRRTKVAIALSGLLIFFDDYSNTVVVGSTMQKLSDRWKISREKLAYLVDSTTAPVAGLALLSTWVAFEIYLLSDVAAETGVGLSGYGMLVEMLPLRFYCIGTLIFVFMTSASGLDFGPMLNAERRAYLEGKVFADDQNILGFQSADSDNSKTKPNWINAALPIGILVFSIVFGILILGIVRLRAAGLEYSLGSMEGIRLIFGAAVYDPSGESDAGAMPVMLISSLLAGGVAILLPIYQKALKAEEVVQSYVKSFSTMWMAIFILAMAWSMREVCESLGTAQYLVGMLGESMPIWMLPLLTFFVAAVMSFATGTSWGTMGILIPILMPLAVELGALEPSHFIVYLLTAAAILDGAIFGDHCSPISDTTVLSSISSGCDHIAHVNTQLYYALATVLFSCVFGYLSVSHGMPVWTFYILYPLSVAGFLWMFGHKSSVDPAVNRDEELA</sequence>
<accession>A0A7X1B830</accession>
<feature type="transmembrane region" description="Helical" evidence="6">
    <location>
        <begin position="552"/>
        <end position="570"/>
    </location>
</feature>
<feature type="transmembrane region" description="Helical" evidence="6">
    <location>
        <begin position="457"/>
        <end position="476"/>
    </location>
</feature>
<feature type="transmembrane region" description="Helical" evidence="6">
    <location>
        <begin position="217"/>
        <end position="238"/>
    </location>
</feature>
<organism evidence="8 9">
    <name type="scientific">Pelagicoccus albus</name>
    <dbReference type="NCBI Taxonomy" id="415222"/>
    <lineage>
        <taxon>Bacteria</taxon>
        <taxon>Pseudomonadati</taxon>
        <taxon>Verrucomicrobiota</taxon>
        <taxon>Opitutia</taxon>
        <taxon>Puniceicoccales</taxon>
        <taxon>Pelagicoccaceae</taxon>
        <taxon>Pelagicoccus</taxon>
    </lineage>
</organism>
<feature type="transmembrane region" description="Helical" evidence="6">
    <location>
        <begin position="415"/>
        <end position="437"/>
    </location>
</feature>
<evidence type="ECO:0000256" key="2">
    <source>
        <dbReference type="ARBA" id="ARBA00022475"/>
    </source>
</evidence>
<reference evidence="8 9" key="1">
    <citation type="submission" date="2020-07" db="EMBL/GenBank/DDBJ databases">
        <authorList>
            <person name="Feng X."/>
        </authorList>
    </citation>
    <scope>NUCLEOTIDE SEQUENCE [LARGE SCALE GENOMIC DNA]</scope>
    <source>
        <strain evidence="8 9">JCM23202</strain>
    </source>
</reference>
<feature type="transmembrane region" description="Helical" evidence="6">
    <location>
        <begin position="384"/>
        <end position="403"/>
    </location>
</feature>
<feature type="transmembrane region" description="Helical" evidence="6">
    <location>
        <begin position="483"/>
        <end position="500"/>
    </location>
</feature>
<dbReference type="Pfam" id="PF03553">
    <property type="entry name" value="Na_H_antiporter"/>
    <property type="match status" value="2"/>
</dbReference>
<feature type="transmembrane region" description="Helical" evidence="6">
    <location>
        <begin position="322"/>
        <end position="346"/>
    </location>
</feature>
<keyword evidence="2" id="KW-1003">Cell membrane</keyword>
<feature type="transmembrane region" description="Helical" evidence="6">
    <location>
        <begin position="129"/>
        <end position="151"/>
    </location>
</feature>
<feature type="transmembrane region" description="Helical" evidence="6">
    <location>
        <begin position="576"/>
        <end position="594"/>
    </location>
</feature>
<dbReference type="PANTHER" id="PTHR43478:SF1">
    <property type="entry name" value="NA+_H+ ANTIPORTER NHAC-LIKE C-TERMINAL DOMAIN-CONTAINING PROTEIN"/>
    <property type="match status" value="1"/>
</dbReference>
<proteinExistence type="predicted"/>
<feature type="domain" description="Na+/H+ antiporter NhaC-like C-terminal" evidence="7">
    <location>
        <begin position="390"/>
        <end position="563"/>
    </location>
</feature>
<feature type="transmembrane region" description="Helical" evidence="6">
    <location>
        <begin position="93"/>
        <end position="117"/>
    </location>
</feature>
<feature type="transmembrane region" description="Helical" evidence="6">
    <location>
        <begin position="66"/>
        <end position="86"/>
    </location>
</feature>
<keyword evidence="5 6" id="KW-0472">Membrane</keyword>
<gene>
    <name evidence="8" type="ORF">H5P27_15170</name>
</gene>
<comment type="subcellular location">
    <subcellularLocation>
        <location evidence="1">Cell membrane</location>
        <topology evidence="1">Multi-pass membrane protein</topology>
    </subcellularLocation>
</comment>
<evidence type="ECO:0000256" key="6">
    <source>
        <dbReference type="SAM" id="Phobius"/>
    </source>
</evidence>
<evidence type="ECO:0000259" key="7">
    <source>
        <dbReference type="Pfam" id="PF03553"/>
    </source>
</evidence>
<evidence type="ECO:0000256" key="1">
    <source>
        <dbReference type="ARBA" id="ARBA00004651"/>
    </source>
</evidence>
<comment type="caution">
    <text evidence="8">The sequence shown here is derived from an EMBL/GenBank/DDBJ whole genome shotgun (WGS) entry which is preliminary data.</text>
</comment>
<dbReference type="Proteomes" id="UP000526501">
    <property type="component" value="Unassembled WGS sequence"/>
</dbReference>
<evidence type="ECO:0000256" key="4">
    <source>
        <dbReference type="ARBA" id="ARBA00022989"/>
    </source>
</evidence>
<dbReference type="GO" id="GO:0005886">
    <property type="term" value="C:plasma membrane"/>
    <property type="evidence" value="ECO:0007669"/>
    <property type="project" value="UniProtKB-SubCell"/>
</dbReference>
<protein>
    <recommendedName>
        <fullName evidence="7">Na+/H+ antiporter NhaC-like C-terminal domain-containing protein</fullName>
    </recommendedName>
</protein>
<evidence type="ECO:0000256" key="5">
    <source>
        <dbReference type="ARBA" id="ARBA00023136"/>
    </source>
</evidence>
<dbReference type="PANTHER" id="PTHR43478">
    <property type="entry name" value="NA+/H+ ANTIPORTER-RELATED"/>
    <property type="match status" value="1"/>
</dbReference>
<dbReference type="EMBL" id="JACHVC010000012">
    <property type="protein sequence ID" value="MBC2607392.1"/>
    <property type="molecule type" value="Genomic_DNA"/>
</dbReference>
<feature type="domain" description="Na+/H+ antiporter NhaC-like C-terminal" evidence="7">
    <location>
        <begin position="222"/>
        <end position="345"/>
    </location>
</feature>
<dbReference type="AlphaFoldDB" id="A0A7X1B830"/>
<name>A0A7X1B830_9BACT</name>
<keyword evidence="9" id="KW-1185">Reference proteome</keyword>
<evidence type="ECO:0000313" key="9">
    <source>
        <dbReference type="Proteomes" id="UP000526501"/>
    </source>
</evidence>
<keyword evidence="3 6" id="KW-0812">Transmembrane</keyword>
<feature type="transmembrane region" description="Helical" evidence="6">
    <location>
        <begin position="259"/>
        <end position="280"/>
    </location>
</feature>
<dbReference type="RefSeq" id="WP_185661236.1">
    <property type="nucleotide sequence ID" value="NZ_CAWPOO010000012.1"/>
</dbReference>
<dbReference type="InterPro" id="IPR018461">
    <property type="entry name" value="Na/H_Antiport_NhaC-like_C"/>
</dbReference>
<keyword evidence="4 6" id="KW-1133">Transmembrane helix</keyword>
<evidence type="ECO:0000313" key="8">
    <source>
        <dbReference type="EMBL" id="MBC2607392.1"/>
    </source>
</evidence>